<dbReference type="AlphaFoldDB" id="G4NU48"/>
<gene>
    <name evidence="1" type="ordered locus">GYO_0868</name>
</gene>
<dbReference type="GeneID" id="11238515"/>
<evidence type="ECO:0008006" key="3">
    <source>
        <dbReference type="Google" id="ProtNLM"/>
    </source>
</evidence>
<evidence type="ECO:0000313" key="1">
    <source>
        <dbReference type="EMBL" id="AEP85555.1"/>
    </source>
</evidence>
<protein>
    <recommendedName>
        <fullName evidence="3">DUF4747 family protein</fullName>
    </recommendedName>
</protein>
<evidence type="ECO:0000313" key="2">
    <source>
        <dbReference type="Proteomes" id="UP000002651"/>
    </source>
</evidence>
<organism evidence="1 2">
    <name type="scientific">Bacillus spizizenii (strain DSM 15029 / JCM 12233 / NBRC 101239 / NRRL B-23049 / TU-B-10)</name>
    <name type="common">Bacillus subtilis subsp. spizizenii</name>
    <dbReference type="NCBI Taxonomy" id="1052585"/>
    <lineage>
        <taxon>Bacteria</taxon>
        <taxon>Bacillati</taxon>
        <taxon>Bacillota</taxon>
        <taxon>Bacilli</taxon>
        <taxon>Bacillales</taxon>
        <taxon>Bacillaceae</taxon>
        <taxon>Bacillus</taxon>
    </lineage>
</organism>
<name>G4NU48_BACS4</name>
<dbReference type="HOGENOM" id="CLU_077599_0_0_9"/>
<dbReference type="InterPro" id="IPR031832">
    <property type="entry name" value="DUF4747"/>
</dbReference>
<accession>G4NU48</accession>
<proteinExistence type="predicted"/>
<dbReference type="KEGG" id="bst:GYO_0868"/>
<sequence length="312" mass="36428">MAKLYYAKVNINSNIFDVYAKKITIQDIMKMVFDALDDKREYNKKEVNTFLDDQGDTKTVEREEIYNFSELNKVEDINEKYITGRLVKRTPTFGEEFDRVSRTSKKVVHKNNSISTLFYFDLETEIVTFYSRQKLGYNQFMEAFESLLDIYLDKIGFKVMLIKDPFSIQERMKMLHKVNRIKSTIIPPNVNEEEIRALLERKSQGMKHANITRETRILESHKKNEKGIDLNSTEVKETLELNEAYSAYGYSKLEVDGETKDGTSLVYDSDENSPYQTTIPDSKKENLEGFIEYVKKGITALLAKRTIDNLKK</sequence>
<dbReference type="RefSeq" id="WP_014112883.1">
    <property type="nucleotide sequence ID" value="NC_016047.1"/>
</dbReference>
<keyword evidence="2" id="KW-1185">Reference proteome</keyword>
<dbReference type="EMBL" id="CP002905">
    <property type="protein sequence ID" value="AEP85555.1"/>
    <property type="molecule type" value="Genomic_DNA"/>
</dbReference>
<reference evidence="1 2" key="1">
    <citation type="journal article" date="2012" name="J. Bacteriol.">
        <title>Whole-genome sequences of Bacillus subtilis and close relatives.</title>
        <authorList>
            <person name="Earl A.M."/>
            <person name="Eppinger M."/>
            <person name="Fricke W.F."/>
            <person name="Rosovitz M.J."/>
            <person name="Rasko D.A."/>
            <person name="Daugherty S."/>
            <person name="Losick R."/>
            <person name="Kolter R."/>
            <person name="Ravel J."/>
        </authorList>
    </citation>
    <scope>NUCLEOTIDE SEQUENCE [LARGE SCALE GENOMIC DNA]</scope>
    <source>
        <strain evidence="2">DSM 15029 / JCM 12233 / NBRC 101239 / NRRL B-23049 / TU-B-10</strain>
    </source>
</reference>
<dbReference type="Pfam" id="PF15931">
    <property type="entry name" value="DUF4747"/>
    <property type="match status" value="1"/>
</dbReference>
<dbReference type="Proteomes" id="UP000002651">
    <property type="component" value="Chromosome"/>
</dbReference>